<evidence type="ECO:0000256" key="1">
    <source>
        <dbReference type="SAM" id="Phobius"/>
    </source>
</evidence>
<dbReference type="GO" id="GO:0060271">
    <property type="term" value="P:cilium assembly"/>
    <property type="evidence" value="ECO:0007669"/>
    <property type="project" value="InterPro"/>
</dbReference>
<name>A0A075AMR5_ROZAC</name>
<keyword evidence="3" id="KW-1185">Reference proteome</keyword>
<evidence type="ECO:0000313" key="2">
    <source>
        <dbReference type="EMBL" id="EPZ30984.1"/>
    </source>
</evidence>
<dbReference type="Pfam" id="PF09773">
    <property type="entry name" value="Meckelin"/>
    <property type="match status" value="2"/>
</dbReference>
<feature type="transmembrane region" description="Helical" evidence="1">
    <location>
        <begin position="320"/>
        <end position="340"/>
    </location>
</feature>
<reference evidence="2 3" key="1">
    <citation type="journal article" date="2013" name="Curr. Biol.">
        <title>Shared signatures of parasitism and phylogenomics unite Cryptomycota and microsporidia.</title>
        <authorList>
            <person name="James T.Y."/>
            <person name="Pelin A."/>
            <person name="Bonen L."/>
            <person name="Ahrendt S."/>
            <person name="Sain D."/>
            <person name="Corradi N."/>
            <person name="Stajich J.E."/>
        </authorList>
    </citation>
    <scope>NUCLEOTIDE SEQUENCE [LARGE SCALE GENOMIC DNA]</scope>
    <source>
        <strain evidence="2 3">CSF55</strain>
    </source>
</reference>
<dbReference type="STRING" id="988480.A0A075AMR5"/>
<dbReference type="OrthoDB" id="419138at2759"/>
<organism evidence="2 3">
    <name type="scientific">Rozella allomycis (strain CSF55)</name>
    <dbReference type="NCBI Taxonomy" id="988480"/>
    <lineage>
        <taxon>Eukaryota</taxon>
        <taxon>Fungi</taxon>
        <taxon>Fungi incertae sedis</taxon>
        <taxon>Cryptomycota</taxon>
        <taxon>Cryptomycota incertae sedis</taxon>
        <taxon>Rozella</taxon>
    </lineage>
</organism>
<evidence type="ECO:0000313" key="3">
    <source>
        <dbReference type="Proteomes" id="UP000030755"/>
    </source>
</evidence>
<dbReference type="Proteomes" id="UP000030755">
    <property type="component" value="Unassembled WGS sequence"/>
</dbReference>
<dbReference type="GO" id="GO:0036038">
    <property type="term" value="C:MKS complex"/>
    <property type="evidence" value="ECO:0007669"/>
    <property type="project" value="InterPro"/>
</dbReference>
<accession>A0A075AMR5</accession>
<dbReference type="HOGENOM" id="CLU_761067_0_0_1"/>
<dbReference type="EMBL" id="KE561324">
    <property type="protein sequence ID" value="EPZ30984.1"/>
    <property type="molecule type" value="Genomic_DNA"/>
</dbReference>
<keyword evidence="1" id="KW-0812">Transmembrane</keyword>
<keyword evidence="1" id="KW-1133">Transmembrane helix</keyword>
<gene>
    <name evidence="2" type="ORF">O9G_001457</name>
</gene>
<dbReference type="InterPro" id="IPR019170">
    <property type="entry name" value="Meckelin"/>
</dbReference>
<feature type="transmembrane region" description="Helical" evidence="1">
    <location>
        <begin position="263"/>
        <end position="286"/>
    </location>
</feature>
<keyword evidence="1" id="KW-0472">Membrane</keyword>
<proteinExistence type="predicted"/>
<dbReference type="AlphaFoldDB" id="A0A075AMR5"/>
<dbReference type="PANTHER" id="PTHR21274:SF0">
    <property type="entry name" value="MECKELIN"/>
    <property type="match status" value="1"/>
</dbReference>
<sequence>MTFQNVITNSGLIPSISLMSTYISTYFISTAYECNSLNYDASCQSLVNMCVMAGYEKSSAPCSLVQAISRNRRRNSGIGINSDIPVLFPWLYVRLLSGDTISTLNSYTSNIQLTLPKQLKIVFFRYSLNGTFLGILPMTSKGFGCIDSEFQLYLDILDDDGNYQPILIKPLSMSVNNNAYSEDDVYVRRFVPIDSITGLSSSTALTKYVSIVTIEFNVDWETKTLKLPIMTLTYSVTSASVAMPATLTIDVIYKSDDTNTTSVLAIVATIVSVMLVCSWLYSLYIWGFRMQRNGIIFDSEVTRALHNVLPLNDSAITTTFIQILLALVITSAFAIISHFYKSVTCSILLLDWEGKEYPCAWYNE</sequence>
<dbReference type="PANTHER" id="PTHR21274">
    <property type="entry name" value="MECKELIN"/>
    <property type="match status" value="1"/>
</dbReference>
<protein>
    <submittedName>
        <fullName evidence="2">Uncharacterized protein</fullName>
    </submittedName>
</protein>